<dbReference type="EMBL" id="QXTE01000434">
    <property type="protein sequence ID" value="TFJ98048.1"/>
    <property type="molecule type" value="Genomic_DNA"/>
</dbReference>
<evidence type="ECO:0000256" key="4">
    <source>
        <dbReference type="ARBA" id="ARBA00022737"/>
    </source>
</evidence>
<dbReference type="OrthoDB" id="8685330at2759"/>
<dbReference type="PROSITE" id="PS00028">
    <property type="entry name" value="ZINC_FINGER_C2H2_1"/>
    <property type="match status" value="1"/>
</dbReference>
<dbReference type="AlphaFoldDB" id="A0A4D9DM35"/>
<dbReference type="Gene3D" id="3.30.160.60">
    <property type="entry name" value="Classic Zinc Finger"/>
    <property type="match status" value="1"/>
</dbReference>
<comment type="similarity">
    <text evidence="2">Belongs to the krueppel C2H2-type zinc-finger protein family.</text>
</comment>
<keyword evidence="5 8" id="KW-0863">Zinc-finger</keyword>
<keyword evidence="7" id="KW-0539">Nucleus</keyword>
<name>A0A4D9DM35_9SAUR</name>
<keyword evidence="11" id="KW-0812">Transmembrane</keyword>
<evidence type="ECO:0000256" key="1">
    <source>
        <dbReference type="ARBA" id="ARBA00004123"/>
    </source>
</evidence>
<evidence type="ECO:0000256" key="9">
    <source>
        <dbReference type="SAM" id="MobiDB-lite"/>
    </source>
</evidence>
<comment type="caution">
    <text evidence="11">The sequence shown here is derived from an EMBL/GenBank/DDBJ whole genome shotgun (WGS) entry which is preliminary data.</text>
</comment>
<comment type="subcellular location">
    <subcellularLocation>
        <location evidence="1">Nucleus</location>
    </subcellularLocation>
</comment>
<keyword evidence="12" id="KW-1185">Reference proteome</keyword>
<evidence type="ECO:0000256" key="8">
    <source>
        <dbReference type="PROSITE-ProRule" id="PRU00042"/>
    </source>
</evidence>
<dbReference type="GO" id="GO:0060255">
    <property type="term" value="P:regulation of macromolecule metabolic process"/>
    <property type="evidence" value="ECO:0007669"/>
    <property type="project" value="UniProtKB-ARBA"/>
</dbReference>
<reference evidence="11 12" key="2">
    <citation type="submission" date="2019-04" db="EMBL/GenBank/DDBJ databases">
        <title>The genome sequence of big-headed turtle.</title>
        <authorList>
            <person name="Gong S."/>
        </authorList>
    </citation>
    <scope>NUCLEOTIDE SEQUENCE [LARGE SCALE GENOMIC DNA]</scope>
    <source>
        <strain evidence="11">DO16091913</strain>
        <tissue evidence="11">Muscle</tissue>
    </source>
</reference>
<protein>
    <submittedName>
        <fullName evidence="11">Proline-rich transmembrane protein 2</fullName>
    </submittedName>
</protein>
<dbReference type="SUPFAM" id="SSF57667">
    <property type="entry name" value="beta-beta-alpha zinc fingers"/>
    <property type="match status" value="1"/>
</dbReference>
<sequence length="110" mass="12053">MKKHDADSFYQFSCDICGKKFEKKDNVTAHKSKSHPEVAASPAQPTPEMPEPGHQDASSPLPTLAEETPTEDHPDAPCPLATEQLEIPALSHCKMEKAERPVYPITASTE</sequence>
<dbReference type="GO" id="GO:0080090">
    <property type="term" value="P:regulation of primary metabolic process"/>
    <property type="evidence" value="ECO:0007669"/>
    <property type="project" value="UniProtKB-ARBA"/>
</dbReference>
<keyword evidence="6" id="KW-0862">Zinc</keyword>
<evidence type="ECO:0000256" key="6">
    <source>
        <dbReference type="ARBA" id="ARBA00022833"/>
    </source>
</evidence>
<evidence type="ECO:0000256" key="3">
    <source>
        <dbReference type="ARBA" id="ARBA00022723"/>
    </source>
</evidence>
<evidence type="ECO:0000313" key="12">
    <source>
        <dbReference type="Proteomes" id="UP000297703"/>
    </source>
</evidence>
<evidence type="ECO:0000256" key="5">
    <source>
        <dbReference type="ARBA" id="ARBA00022771"/>
    </source>
</evidence>
<keyword evidence="3" id="KW-0479">Metal-binding</keyword>
<dbReference type="GO" id="GO:0008270">
    <property type="term" value="F:zinc ion binding"/>
    <property type="evidence" value="ECO:0007669"/>
    <property type="project" value="UniProtKB-KW"/>
</dbReference>
<proteinExistence type="inferred from homology"/>
<dbReference type="FunFam" id="3.30.160.60:FF:000183">
    <property type="entry name" value="E3 ubiquitin-protein ligase ZFP91"/>
    <property type="match status" value="1"/>
</dbReference>
<keyword evidence="4" id="KW-0677">Repeat</keyword>
<evidence type="ECO:0000313" key="11">
    <source>
        <dbReference type="EMBL" id="TFJ98048.1"/>
    </source>
</evidence>
<organism evidence="11 12">
    <name type="scientific">Platysternon megacephalum</name>
    <name type="common">big-headed turtle</name>
    <dbReference type="NCBI Taxonomy" id="55544"/>
    <lineage>
        <taxon>Eukaryota</taxon>
        <taxon>Metazoa</taxon>
        <taxon>Chordata</taxon>
        <taxon>Craniata</taxon>
        <taxon>Vertebrata</taxon>
        <taxon>Euteleostomi</taxon>
        <taxon>Archelosauria</taxon>
        <taxon>Testudinata</taxon>
        <taxon>Testudines</taxon>
        <taxon>Cryptodira</taxon>
        <taxon>Durocryptodira</taxon>
        <taxon>Testudinoidea</taxon>
        <taxon>Platysternidae</taxon>
        <taxon>Platysternon</taxon>
    </lineage>
</organism>
<accession>A0A4D9DM35</accession>
<dbReference type="STRING" id="55544.A0A4D9DM35"/>
<evidence type="ECO:0000259" key="10">
    <source>
        <dbReference type="PROSITE" id="PS50157"/>
    </source>
</evidence>
<dbReference type="PROSITE" id="PS50157">
    <property type="entry name" value="ZINC_FINGER_C2H2_2"/>
    <property type="match status" value="1"/>
</dbReference>
<keyword evidence="11" id="KW-0472">Membrane</keyword>
<feature type="region of interest" description="Disordered" evidence="9">
    <location>
        <begin position="26"/>
        <end position="80"/>
    </location>
</feature>
<feature type="domain" description="C2H2-type" evidence="10">
    <location>
        <begin position="12"/>
        <end position="35"/>
    </location>
</feature>
<dbReference type="Proteomes" id="UP000297703">
    <property type="component" value="Unassembled WGS sequence"/>
</dbReference>
<evidence type="ECO:0000256" key="7">
    <source>
        <dbReference type="ARBA" id="ARBA00023242"/>
    </source>
</evidence>
<evidence type="ECO:0000256" key="2">
    <source>
        <dbReference type="ARBA" id="ARBA00006991"/>
    </source>
</evidence>
<dbReference type="InterPro" id="IPR013087">
    <property type="entry name" value="Znf_C2H2_type"/>
</dbReference>
<dbReference type="GO" id="GO:0005634">
    <property type="term" value="C:nucleus"/>
    <property type="evidence" value="ECO:0007669"/>
    <property type="project" value="UniProtKB-SubCell"/>
</dbReference>
<dbReference type="InterPro" id="IPR036236">
    <property type="entry name" value="Znf_C2H2_sf"/>
</dbReference>
<reference evidence="11 12" key="1">
    <citation type="submission" date="2019-04" db="EMBL/GenBank/DDBJ databases">
        <title>Draft genome of the big-headed turtle Platysternon megacephalum.</title>
        <authorList>
            <person name="Gong S."/>
        </authorList>
    </citation>
    <scope>NUCLEOTIDE SEQUENCE [LARGE SCALE GENOMIC DNA]</scope>
    <source>
        <strain evidence="11">DO16091913</strain>
        <tissue evidence="11">Muscle</tissue>
    </source>
</reference>
<gene>
    <name evidence="11" type="ORF">DR999_PMT20065</name>
</gene>